<evidence type="ECO:0000313" key="2">
    <source>
        <dbReference type="EMBL" id="KAJ7227101.1"/>
    </source>
</evidence>
<dbReference type="InterPro" id="IPR036108">
    <property type="entry name" value="4pyrrol_syn_uPrphyn_synt_sf"/>
</dbReference>
<dbReference type="GO" id="GO:0004852">
    <property type="term" value="F:uroporphyrinogen-III synthase activity"/>
    <property type="evidence" value="ECO:0007669"/>
    <property type="project" value="InterPro"/>
</dbReference>
<reference evidence="2" key="1">
    <citation type="submission" date="2023-03" db="EMBL/GenBank/DDBJ databases">
        <title>Massive genome expansion in bonnet fungi (Mycena s.s.) driven by repeated elements and novel gene families across ecological guilds.</title>
        <authorList>
            <consortium name="Lawrence Berkeley National Laboratory"/>
            <person name="Harder C.B."/>
            <person name="Miyauchi S."/>
            <person name="Viragh M."/>
            <person name="Kuo A."/>
            <person name="Thoen E."/>
            <person name="Andreopoulos B."/>
            <person name="Lu D."/>
            <person name="Skrede I."/>
            <person name="Drula E."/>
            <person name="Henrissat B."/>
            <person name="Morin E."/>
            <person name="Kohler A."/>
            <person name="Barry K."/>
            <person name="LaButti K."/>
            <person name="Morin E."/>
            <person name="Salamov A."/>
            <person name="Lipzen A."/>
            <person name="Mereny Z."/>
            <person name="Hegedus B."/>
            <person name="Baldrian P."/>
            <person name="Stursova M."/>
            <person name="Weitz H."/>
            <person name="Taylor A."/>
            <person name="Grigoriev I.V."/>
            <person name="Nagy L.G."/>
            <person name="Martin F."/>
            <person name="Kauserud H."/>
        </authorList>
    </citation>
    <scope>NUCLEOTIDE SEQUENCE</scope>
    <source>
        <strain evidence="2">9144</strain>
    </source>
</reference>
<dbReference type="Gene3D" id="3.40.50.10090">
    <property type="match status" value="1"/>
</dbReference>
<dbReference type="InterPro" id="IPR003754">
    <property type="entry name" value="4pyrrol_synth_uPrphyn_synth"/>
</dbReference>
<dbReference type="EMBL" id="JARJCW010000003">
    <property type="protein sequence ID" value="KAJ7227101.1"/>
    <property type="molecule type" value="Genomic_DNA"/>
</dbReference>
<keyword evidence="3" id="KW-1185">Reference proteome</keyword>
<evidence type="ECO:0000313" key="3">
    <source>
        <dbReference type="Proteomes" id="UP001219525"/>
    </source>
</evidence>
<dbReference type="SUPFAM" id="SSF69618">
    <property type="entry name" value="HemD-like"/>
    <property type="match status" value="1"/>
</dbReference>
<sequence length="176" mass="19436">MRSTHLHSPFVPTDIRGESSGTSEELAKFILTDLKPPGPKRRPLLYLTGDKNRDTLPEILRGGNWDLVPLQVYQTQGSSTFSQNLKLALDSPHHQNSNDWWIVFFAPSAASFAAPFLRDHFDLPSTDSTSVTRRPAQVASIGSTTSTFLRQQLHLSVAAVARKPTPDDLLQAMIAS</sequence>
<dbReference type="InterPro" id="IPR039793">
    <property type="entry name" value="UROS/Hem4"/>
</dbReference>
<dbReference type="GO" id="GO:0006780">
    <property type="term" value="P:uroporphyrinogen III biosynthetic process"/>
    <property type="evidence" value="ECO:0007669"/>
    <property type="project" value="InterPro"/>
</dbReference>
<name>A0AAD7E4G3_9AGAR</name>
<dbReference type="PANTHER" id="PTHR12390">
    <property type="entry name" value="UROPORPHYRINOGEN III SYNTHASE"/>
    <property type="match status" value="1"/>
</dbReference>
<gene>
    <name evidence="2" type="ORF">GGX14DRAFT_418154</name>
</gene>
<comment type="caution">
    <text evidence="2">The sequence shown here is derived from an EMBL/GenBank/DDBJ whole genome shotgun (WGS) entry which is preliminary data.</text>
</comment>
<feature type="domain" description="Tetrapyrrole biosynthesis uroporphyrinogen III synthase" evidence="1">
    <location>
        <begin position="14"/>
        <end position="171"/>
    </location>
</feature>
<dbReference type="GO" id="GO:0005829">
    <property type="term" value="C:cytosol"/>
    <property type="evidence" value="ECO:0007669"/>
    <property type="project" value="TreeGrafter"/>
</dbReference>
<dbReference type="Proteomes" id="UP001219525">
    <property type="component" value="Unassembled WGS sequence"/>
</dbReference>
<dbReference type="AlphaFoldDB" id="A0AAD7E4G3"/>
<dbReference type="Pfam" id="PF02602">
    <property type="entry name" value="HEM4"/>
    <property type="match status" value="1"/>
</dbReference>
<protein>
    <submittedName>
        <fullName evidence="2">Tetrapyrrole biosynthesis, uroporphyrinogen III synthase</fullName>
    </submittedName>
</protein>
<dbReference type="PANTHER" id="PTHR12390:SF0">
    <property type="entry name" value="UROPORPHYRINOGEN-III SYNTHASE"/>
    <property type="match status" value="1"/>
</dbReference>
<accession>A0AAD7E4G3</accession>
<evidence type="ECO:0000259" key="1">
    <source>
        <dbReference type="Pfam" id="PF02602"/>
    </source>
</evidence>
<proteinExistence type="predicted"/>
<organism evidence="2 3">
    <name type="scientific">Mycena pura</name>
    <dbReference type="NCBI Taxonomy" id="153505"/>
    <lineage>
        <taxon>Eukaryota</taxon>
        <taxon>Fungi</taxon>
        <taxon>Dikarya</taxon>
        <taxon>Basidiomycota</taxon>
        <taxon>Agaricomycotina</taxon>
        <taxon>Agaricomycetes</taxon>
        <taxon>Agaricomycetidae</taxon>
        <taxon>Agaricales</taxon>
        <taxon>Marasmiineae</taxon>
        <taxon>Mycenaceae</taxon>
        <taxon>Mycena</taxon>
    </lineage>
</organism>